<proteinExistence type="predicted"/>
<gene>
    <name evidence="1" type="ORF">METZ01_LOCUS203766</name>
</gene>
<organism evidence="1">
    <name type="scientific">marine metagenome</name>
    <dbReference type="NCBI Taxonomy" id="408172"/>
    <lineage>
        <taxon>unclassified sequences</taxon>
        <taxon>metagenomes</taxon>
        <taxon>ecological metagenomes</taxon>
    </lineage>
</organism>
<dbReference type="InterPro" id="IPR002060">
    <property type="entry name" value="Squ/phyt_synthse"/>
</dbReference>
<dbReference type="Gene3D" id="1.10.600.10">
    <property type="entry name" value="Farnesyl Diphosphate Synthase"/>
    <property type="match status" value="1"/>
</dbReference>
<feature type="non-terminal residue" evidence="1">
    <location>
        <position position="78"/>
    </location>
</feature>
<accession>A0A382EKQ8</accession>
<evidence type="ECO:0008006" key="2">
    <source>
        <dbReference type="Google" id="ProtNLM"/>
    </source>
</evidence>
<protein>
    <recommendedName>
        <fullName evidence="2">Farnesyl-diphosphate farnesyltransferase</fullName>
    </recommendedName>
</protein>
<sequence length="78" mass="8688">MTRWVTLSDLPGIDASSRDRLLKDVLEGVSRSFYLTIRVLPKNLREPIGLAYLLARTADTIADRRLAGFTGSRLEGLV</sequence>
<dbReference type="AlphaFoldDB" id="A0A382EKQ8"/>
<reference evidence="1" key="1">
    <citation type="submission" date="2018-05" db="EMBL/GenBank/DDBJ databases">
        <authorList>
            <person name="Lanie J.A."/>
            <person name="Ng W.-L."/>
            <person name="Kazmierczak K.M."/>
            <person name="Andrzejewski T.M."/>
            <person name="Davidsen T.M."/>
            <person name="Wayne K.J."/>
            <person name="Tettelin H."/>
            <person name="Glass J.I."/>
            <person name="Rusch D."/>
            <person name="Podicherti R."/>
            <person name="Tsui H.-C.T."/>
            <person name="Winkler M.E."/>
        </authorList>
    </citation>
    <scope>NUCLEOTIDE SEQUENCE</scope>
</reference>
<dbReference type="EMBL" id="UINC01044871">
    <property type="protein sequence ID" value="SVB50912.1"/>
    <property type="molecule type" value="Genomic_DNA"/>
</dbReference>
<dbReference type="InterPro" id="IPR008949">
    <property type="entry name" value="Isoprenoid_synthase_dom_sf"/>
</dbReference>
<dbReference type="SUPFAM" id="SSF48576">
    <property type="entry name" value="Terpenoid synthases"/>
    <property type="match status" value="1"/>
</dbReference>
<dbReference type="Pfam" id="PF00494">
    <property type="entry name" value="SQS_PSY"/>
    <property type="match status" value="1"/>
</dbReference>
<name>A0A382EKQ8_9ZZZZ</name>
<evidence type="ECO:0000313" key="1">
    <source>
        <dbReference type="EMBL" id="SVB50912.1"/>
    </source>
</evidence>